<protein>
    <submittedName>
        <fullName evidence="2">Polyphosphate polymerase domain-containing protein</fullName>
    </submittedName>
</protein>
<name>A0ABN1J1Z9_9CLOT</name>
<reference evidence="2 3" key="1">
    <citation type="journal article" date="2019" name="Int. J. Syst. Evol. Microbiol.">
        <title>The Global Catalogue of Microorganisms (GCM) 10K type strain sequencing project: providing services to taxonomists for standard genome sequencing and annotation.</title>
        <authorList>
            <consortium name="The Broad Institute Genomics Platform"/>
            <consortium name="The Broad Institute Genome Sequencing Center for Infectious Disease"/>
            <person name="Wu L."/>
            <person name="Ma J."/>
        </authorList>
    </citation>
    <scope>NUCLEOTIDE SEQUENCE [LARGE SCALE GENOMIC DNA]</scope>
    <source>
        <strain evidence="2 3">JCM 1405</strain>
    </source>
</reference>
<dbReference type="CDD" id="cd07750">
    <property type="entry name" value="PolyPPase_VTC_like"/>
    <property type="match status" value="1"/>
</dbReference>
<dbReference type="InterPro" id="IPR042267">
    <property type="entry name" value="VTC_sf"/>
</dbReference>
<dbReference type="SUPFAM" id="SSF55154">
    <property type="entry name" value="CYTH-like phosphatases"/>
    <property type="match status" value="1"/>
</dbReference>
<evidence type="ECO:0000259" key="1">
    <source>
        <dbReference type="Pfam" id="PF09359"/>
    </source>
</evidence>
<proteinExistence type="predicted"/>
<dbReference type="EMBL" id="BAAACF010000001">
    <property type="protein sequence ID" value="GAA0725658.1"/>
    <property type="molecule type" value="Genomic_DNA"/>
</dbReference>
<dbReference type="Proteomes" id="UP001500339">
    <property type="component" value="Unassembled WGS sequence"/>
</dbReference>
<dbReference type="InterPro" id="IPR033469">
    <property type="entry name" value="CYTH-like_dom_sf"/>
</dbReference>
<comment type="caution">
    <text evidence="2">The sequence shown here is derived from an EMBL/GenBank/DDBJ whole genome shotgun (WGS) entry which is preliminary data.</text>
</comment>
<dbReference type="Gene3D" id="3.20.100.30">
    <property type="entry name" value="VTC, catalytic tunnel domain"/>
    <property type="match status" value="1"/>
</dbReference>
<dbReference type="Pfam" id="PF09359">
    <property type="entry name" value="VTC"/>
    <property type="match status" value="1"/>
</dbReference>
<dbReference type="RefSeq" id="WP_343769467.1">
    <property type="nucleotide sequence ID" value="NZ_BAAACF010000001.1"/>
</dbReference>
<accession>A0ABN1J1Z9</accession>
<evidence type="ECO:0000313" key="2">
    <source>
        <dbReference type="EMBL" id="GAA0725658.1"/>
    </source>
</evidence>
<dbReference type="InterPro" id="IPR018966">
    <property type="entry name" value="VTC_domain"/>
</dbReference>
<gene>
    <name evidence="2" type="ORF">GCM10008905_21350</name>
</gene>
<evidence type="ECO:0000313" key="3">
    <source>
        <dbReference type="Proteomes" id="UP001500339"/>
    </source>
</evidence>
<sequence>MAIEVFNRQECKFLIHKSIYKDIENRILRYMELDDYNKEKEFYTISNIYYDTEDNHLIRTSLCKPTYKEKLRLRAYGIPKGEDKVFLEVKKKVNGFGNKRRTKLELQEAYEFFSTGKKPEIKNYMNKQVINEVEYIFKTYHLKPKLYIAYDRRAFFYKENRNLRITFDENIRTRRYDLALEKGDYGENLLQEDEILMEIKTDYSIPLWLCKLLSEYKIFKRSFSKYGNEYEKMLLSNTQLKGEMKPCLNQYLTQPQLIHQFL</sequence>
<feature type="domain" description="VTC" evidence="1">
    <location>
        <begin position="7"/>
        <end position="233"/>
    </location>
</feature>
<keyword evidence="3" id="KW-1185">Reference proteome</keyword>
<organism evidence="2 3">
    <name type="scientific">Clostridium malenominatum</name>
    <dbReference type="NCBI Taxonomy" id="1539"/>
    <lineage>
        <taxon>Bacteria</taxon>
        <taxon>Bacillati</taxon>
        <taxon>Bacillota</taxon>
        <taxon>Clostridia</taxon>
        <taxon>Eubacteriales</taxon>
        <taxon>Clostridiaceae</taxon>
        <taxon>Clostridium</taxon>
    </lineage>
</organism>